<sequence>MMFNALNSHRDRKAGAALMVISARAYITMLSLSPGDQRPWKCLLSRLLKNSGLDAHRRTWFIAPTV</sequence>
<dbReference type="EMBL" id="NIPX01000010">
    <property type="protein sequence ID" value="OWJ84051.1"/>
    <property type="molecule type" value="Genomic_DNA"/>
</dbReference>
<dbReference type="Proteomes" id="UP000196640">
    <property type="component" value="Unassembled WGS sequence"/>
</dbReference>
<gene>
    <name evidence="1" type="ORF">CDV52_09160</name>
</gene>
<evidence type="ECO:0000313" key="2">
    <source>
        <dbReference type="Proteomes" id="UP000196640"/>
    </source>
</evidence>
<proteinExistence type="predicted"/>
<evidence type="ECO:0000313" key="1">
    <source>
        <dbReference type="EMBL" id="OWJ84051.1"/>
    </source>
</evidence>
<comment type="caution">
    <text evidence="1">The sequence shown here is derived from an EMBL/GenBank/DDBJ whole genome shotgun (WGS) entry which is preliminary data.</text>
</comment>
<reference evidence="1 2" key="1">
    <citation type="submission" date="2016-11" db="EMBL/GenBank/DDBJ databases">
        <title>Comparison of Traditional DNA-DNA Hybridization with In Silico Genomic Analysis.</title>
        <authorList>
            <person name="Nicholson A.C."/>
            <person name="Sammons S."/>
            <person name="Humrighouse B.W."/>
            <person name="Graziano J."/>
            <person name="Lasker B."/>
            <person name="Whitney A.M."/>
            <person name="Mcquiston J.R."/>
        </authorList>
    </citation>
    <scope>NUCLEOTIDE SEQUENCE [LARGE SCALE GENOMIC DNA]</scope>
    <source>
        <strain evidence="1 2">H2381</strain>
    </source>
</reference>
<name>A0A212ARD2_9RHOB</name>
<dbReference type="AlphaFoldDB" id="A0A212ARD2"/>
<protein>
    <submittedName>
        <fullName evidence="1">Uncharacterized protein</fullName>
    </submittedName>
</protein>
<accession>A0A212ARD2</accession>
<organism evidence="1 2">
    <name type="scientific">Haematobacter missouriensis</name>
    <dbReference type="NCBI Taxonomy" id="366616"/>
    <lineage>
        <taxon>Bacteria</taxon>
        <taxon>Pseudomonadati</taxon>
        <taxon>Pseudomonadota</taxon>
        <taxon>Alphaproteobacteria</taxon>
        <taxon>Rhodobacterales</taxon>
        <taxon>Paracoccaceae</taxon>
        <taxon>Haematobacter</taxon>
    </lineage>
</organism>